<dbReference type="Proteomes" id="UP001589887">
    <property type="component" value="Unassembled WGS sequence"/>
</dbReference>
<dbReference type="EMBL" id="JBHMQV010000009">
    <property type="protein sequence ID" value="MFC0847520.1"/>
    <property type="molecule type" value="Genomic_DNA"/>
</dbReference>
<evidence type="ECO:0000313" key="1">
    <source>
        <dbReference type="EMBL" id="MFC0847520.1"/>
    </source>
</evidence>
<evidence type="ECO:0000313" key="2">
    <source>
        <dbReference type="Proteomes" id="UP001589887"/>
    </source>
</evidence>
<comment type="caution">
    <text evidence="1">The sequence shown here is derived from an EMBL/GenBank/DDBJ whole genome shotgun (WGS) entry which is preliminary data.</text>
</comment>
<keyword evidence="2" id="KW-1185">Reference proteome</keyword>
<proteinExistence type="predicted"/>
<accession>A0ABV6TSS2</accession>
<dbReference type="RefSeq" id="WP_394322345.1">
    <property type="nucleotide sequence ID" value="NZ_JBHMQV010000009.1"/>
</dbReference>
<name>A0ABV6TSS2_9ACTN</name>
<reference evidence="1 2" key="1">
    <citation type="submission" date="2024-09" db="EMBL/GenBank/DDBJ databases">
        <authorList>
            <person name="Sun Q."/>
            <person name="Mori K."/>
        </authorList>
    </citation>
    <scope>NUCLEOTIDE SEQUENCE [LARGE SCALE GENOMIC DNA]</scope>
    <source>
        <strain evidence="1 2">JCM 4557</strain>
    </source>
</reference>
<organism evidence="1 2">
    <name type="scientific">Streptomyces noboritoensis</name>
    <dbReference type="NCBI Taxonomy" id="67337"/>
    <lineage>
        <taxon>Bacteria</taxon>
        <taxon>Bacillati</taxon>
        <taxon>Actinomycetota</taxon>
        <taxon>Actinomycetes</taxon>
        <taxon>Kitasatosporales</taxon>
        <taxon>Streptomycetaceae</taxon>
        <taxon>Streptomyces</taxon>
    </lineage>
</organism>
<gene>
    <name evidence="1" type="ORF">ACFH04_28000</name>
</gene>
<sequence length="99" mass="11470">MLAVDYGMNVIGSQRHNADLRDWEQPLTATRIHLHDHLVTVHAAWLPERQSDCDVCEVWREGHTIGPIEEAEALHRVWHLCQPLREVCTPGNHELTYLM</sequence>
<protein>
    <submittedName>
        <fullName evidence="1">Uncharacterized protein</fullName>
    </submittedName>
</protein>